<evidence type="ECO:0000313" key="5">
    <source>
        <dbReference type="Proteomes" id="UP001178507"/>
    </source>
</evidence>
<proteinExistence type="inferred from homology"/>
<sequence>MGARVFVWLVAGLAQALGEVAELSKAEAPTLAEALEKHEVLLVKFYQDWCVYCRDLGPGYLAAAQDLRLANSRVVLAQTRDLELQKEFGVQRIPAVLLFRKGQLQYQHWAFDRDDIFDFARTFDFPLGPVGSVVRSHYWLRSLVKFGVKALLKTLRLSPDHPLQLWMPKILGRLGERRGD</sequence>
<dbReference type="Gene3D" id="3.40.30.10">
    <property type="entry name" value="Glutaredoxin"/>
    <property type="match status" value="1"/>
</dbReference>
<name>A0AA36N161_9DINO</name>
<dbReference type="PANTHER" id="PTHR18929">
    <property type="entry name" value="PROTEIN DISULFIDE ISOMERASE"/>
    <property type="match status" value="1"/>
</dbReference>
<dbReference type="PROSITE" id="PS00194">
    <property type="entry name" value="THIOREDOXIN_1"/>
    <property type="match status" value="1"/>
</dbReference>
<dbReference type="SUPFAM" id="SSF52833">
    <property type="entry name" value="Thioredoxin-like"/>
    <property type="match status" value="1"/>
</dbReference>
<evidence type="ECO:0000259" key="3">
    <source>
        <dbReference type="PROSITE" id="PS51352"/>
    </source>
</evidence>
<evidence type="ECO:0000256" key="2">
    <source>
        <dbReference type="SAM" id="SignalP"/>
    </source>
</evidence>
<dbReference type="GO" id="GO:0006457">
    <property type="term" value="P:protein folding"/>
    <property type="evidence" value="ECO:0007669"/>
    <property type="project" value="TreeGrafter"/>
</dbReference>
<dbReference type="PANTHER" id="PTHR18929:SF240">
    <property type="entry name" value="PROTEIN DISULFIDE-ISOMERASE"/>
    <property type="match status" value="1"/>
</dbReference>
<keyword evidence="2" id="KW-0732">Signal</keyword>
<dbReference type="CDD" id="cd02961">
    <property type="entry name" value="PDI_a_family"/>
    <property type="match status" value="1"/>
</dbReference>
<dbReference type="Proteomes" id="UP001178507">
    <property type="component" value="Unassembled WGS sequence"/>
</dbReference>
<accession>A0AA36N161</accession>
<dbReference type="Pfam" id="PF00085">
    <property type="entry name" value="Thioredoxin"/>
    <property type="match status" value="1"/>
</dbReference>
<feature type="signal peptide" evidence="2">
    <location>
        <begin position="1"/>
        <end position="18"/>
    </location>
</feature>
<comment type="caution">
    <text evidence="4">The sequence shown here is derived from an EMBL/GenBank/DDBJ whole genome shotgun (WGS) entry which is preliminary data.</text>
</comment>
<protein>
    <recommendedName>
        <fullName evidence="3">Thioredoxin domain-containing protein</fullName>
    </recommendedName>
</protein>
<dbReference type="InterPro" id="IPR013766">
    <property type="entry name" value="Thioredoxin_domain"/>
</dbReference>
<feature type="domain" description="Thioredoxin" evidence="3">
    <location>
        <begin position="8"/>
        <end position="128"/>
    </location>
</feature>
<comment type="similarity">
    <text evidence="1">Belongs to the protein disulfide isomerase family.</text>
</comment>
<dbReference type="EMBL" id="CAUJNA010001310">
    <property type="protein sequence ID" value="CAJ1385953.1"/>
    <property type="molecule type" value="Genomic_DNA"/>
</dbReference>
<dbReference type="PROSITE" id="PS51352">
    <property type="entry name" value="THIOREDOXIN_2"/>
    <property type="match status" value="1"/>
</dbReference>
<dbReference type="InterPro" id="IPR017937">
    <property type="entry name" value="Thioredoxin_CS"/>
</dbReference>
<reference evidence="4" key="1">
    <citation type="submission" date="2023-08" db="EMBL/GenBank/DDBJ databases">
        <authorList>
            <person name="Chen Y."/>
            <person name="Shah S."/>
            <person name="Dougan E. K."/>
            <person name="Thang M."/>
            <person name="Chan C."/>
        </authorList>
    </citation>
    <scope>NUCLEOTIDE SEQUENCE</scope>
</reference>
<feature type="chain" id="PRO_5041460828" description="Thioredoxin domain-containing protein" evidence="2">
    <location>
        <begin position="19"/>
        <end position="180"/>
    </location>
</feature>
<dbReference type="GO" id="GO:0034976">
    <property type="term" value="P:response to endoplasmic reticulum stress"/>
    <property type="evidence" value="ECO:0007669"/>
    <property type="project" value="TreeGrafter"/>
</dbReference>
<organism evidence="4 5">
    <name type="scientific">Effrenium voratum</name>
    <dbReference type="NCBI Taxonomy" id="2562239"/>
    <lineage>
        <taxon>Eukaryota</taxon>
        <taxon>Sar</taxon>
        <taxon>Alveolata</taxon>
        <taxon>Dinophyceae</taxon>
        <taxon>Suessiales</taxon>
        <taxon>Symbiodiniaceae</taxon>
        <taxon>Effrenium</taxon>
    </lineage>
</organism>
<dbReference type="AlphaFoldDB" id="A0AA36N161"/>
<dbReference type="InterPro" id="IPR036249">
    <property type="entry name" value="Thioredoxin-like_sf"/>
</dbReference>
<gene>
    <name evidence="4" type="ORF">EVOR1521_LOCUS12430</name>
</gene>
<dbReference type="GO" id="GO:0003756">
    <property type="term" value="F:protein disulfide isomerase activity"/>
    <property type="evidence" value="ECO:0007669"/>
    <property type="project" value="TreeGrafter"/>
</dbReference>
<evidence type="ECO:0000313" key="4">
    <source>
        <dbReference type="EMBL" id="CAJ1385953.1"/>
    </source>
</evidence>
<keyword evidence="5" id="KW-1185">Reference proteome</keyword>
<evidence type="ECO:0000256" key="1">
    <source>
        <dbReference type="ARBA" id="ARBA00006347"/>
    </source>
</evidence>
<dbReference type="GO" id="GO:0005783">
    <property type="term" value="C:endoplasmic reticulum"/>
    <property type="evidence" value="ECO:0007669"/>
    <property type="project" value="TreeGrafter"/>
</dbReference>